<feature type="transmembrane region" description="Helical" evidence="9">
    <location>
        <begin position="893"/>
        <end position="915"/>
    </location>
</feature>
<feature type="coiled-coil region" evidence="8">
    <location>
        <begin position="295"/>
        <end position="322"/>
    </location>
</feature>
<evidence type="ECO:0000256" key="4">
    <source>
        <dbReference type="ARBA" id="ARBA00022692"/>
    </source>
</evidence>
<proteinExistence type="inferred from homology"/>
<feature type="transmembrane region" description="Helical" evidence="9">
    <location>
        <begin position="1012"/>
        <end position="1032"/>
    </location>
</feature>
<keyword evidence="4 9" id="KW-0812">Transmembrane</keyword>
<dbReference type="PANTHER" id="PTHR11629">
    <property type="entry name" value="VACUOLAR PROTON ATPASES"/>
    <property type="match status" value="1"/>
</dbReference>
<evidence type="ECO:0000256" key="5">
    <source>
        <dbReference type="ARBA" id="ARBA00022989"/>
    </source>
</evidence>
<feature type="transmembrane region" description="Helical" evidence="9">
    <location>
        <begin position="769"/>
        <end position="791"/>
    </location>
</feature>
<keyword evidence="6" id="KW-0406">Ion transport</keyword>
<evidence type="ECO:0000256" key="6">
    <source>
        <dbReference type="ARBA" id="ARBA00023065"/>
    </source>
</evidence>
<evidence type="ECO:0000256" key="7">
    <source>
        <dbReference type="ARBA" id="ARBA00023136"/>
    </source>
</evidence>
<name>A0A016UXA3_9BILA</name>
<dbReference type="GO" id="GO:0033179">
    <property type="term" value="C:proton-transporting V-type ATPase, V0 domain"/>
    <property type="evidence" value="ECO:0007669"/>
    <property type="project" value="InterPro"/>
</dbReference>
<keyword evidence="7 9" id="KW-0472">Membrane</keyword>
<dbReference type="AlphaFoldDB" id="A0A016UXA3"/>
<dbReference type="GO" id="GO:0016471">
    <property type="term" value="C:vacuolar proton-transporting V-type ATPase complex"/>
    <property type="evidence" value="ECO:0007669"/>
    <property type="project" value="TreeGrafter"/>
</dbReference>
<reference evidence="11" key="1">
    <citation type="journal article" date="2015" name="Nat. Genet.">
        <title>The genome and transcriptome of the zoonotic hookworm Ancylostoma ceylanicum identify infection-specific gene families.</title>
        <authorList>
            <person name="Schwarz E.M."/>
            <person name="Hu Y."/>
            <person name="Antoshechkin I."/>
            <person name="Miller M.M."/>
            <person name="Sternberg P.W."/>
            <person name="Aroian R.V."/>
        </authorList>
    </citation>
    <scope>NUCLEOTIDE SEQUENCE</scope>
    <source>
        <strain evidence="11">HY135</strain>
    </source>
</reference>
<dbReference type="GO" id="GO:0046961">
    <property type="term" value="F:proton-transporting ATPase activity, rotational mechanism"/>
    <property type="evidence" value="ECO:0007669"/>
    <property type="project" value="InterPro"/>
</dbReference>
<accession>A0A016UXA3</accession>
<dbReference type="Pfam" id="PF01496">
    <property type="entry name" value="V_ATPase_I"/>
    <property type="match status" value="1"/>
</dbReference>
<dbReference type="OrthoDB" id="10264220at2759"/>
<evidence type="ECO:0000313" key="11">
    <source>
        <dbReference type="Proteomes" id="UP000024635"/>
    </source>
</evidence>
<evidence type="ECO:0000256" key="1">
    <source>
        <dbReference type="ARBA" id="ARBA00004141"/>
    </source>
</evidence>
<protein>
    <recommendedName>
        <fullName evidence="12">V-type proton ATPase subunit a</fullName>
    </recommendedName>
</protein>
<evidence type="ECO:0000256" key="3">
    <source>
        <dbReference type="ARBA" id="ARBA00022448"/>
    </source>
</evidence>
<organism evidence="10 11">
    <name type="scientific">Ancylostoma ceylanicum</name>
    <dbReference type="NCBI Taxonomy" id="53326"/>
    <lineage>
        <taxon>Eukaryota</taxon>
        <taxon>Metazoa</taxon>
        <taxon>Ecdysozoa</taxon>
        <taxon>Nematoda</taxon>
        <taxon>Chromadorea</taxon>
        <taxon>Rhabditida</taxon>
        <taxon>Rhabditina</taxon>
        <taxon>Rhabditomorpha</taxon>
        <taxon>Strongyloidea</taxon>
        <taxon>Ancylostomatidae</taxon>
        <taxon>Ancylostomatinae</taxon>
        <taxon>Ancylostoma</taxon>
    </lineage>
</organism>
<dbReference type="GO" id="GO:0007035">
    <property type="term" value="P:vacuolar acidification"/>
    <property type="evidence" value="ECO:0007669"/>
    <property type="project" value="TreeGrafter"/>
</dbReference>
<evidence type="ECO:0008006" key="12">
    <source>
        <dbReference type="Google" id="ProtNLM"/>
    </source>
</evidence>
<feature type="transmembrane region" description="Helical" evidence="9">
    <location>
        <begin position="803"/>
        <end position="827"/>
    </location>
</feature>
<dbReference type="PANTHER" id="PTHR11629:SF56">
    <property type="entry name" value="V-TYPE PROTON ATPASE 116 KDA SUBUNIT A 4"/>
    <property type="match status" value="1"/>
</dbReference>
<keyword evidence="3" id="KW-0813">Transport</keyword>
<feature type="transmembrane region" description="Helical" evidence="9">
    <location>
        <begin position="624"/>
        <end position="648"/>
    </location>
</feature>
<feature type="transmembrane region" description="Helical" evidence="9">
    <location>
        <begin position="669"/>
        <end position="687"/>
    </location>
</feature>
<keyword evidence="11" id="KW-1185">Reference proteome</keyword>
<keyword evidence="8" id="KW-0175">Coiled coil</keyword>
<comment type="similarity">
    <text evidence="2">Belongs to the V-ATPase 116 kDa subunit family.</text>
</comment>
<keyword evidence="5 9" id="KW-1133">Transmembrane helix</keyword>
<evidence type="ECO:0000256" key="2">
    <source>
        <dbReference type="ARBA" id="ARBA00009904"/>
    </source>
</evidence>
<comment type="caution">
    <text evidence="10">The sequence shown here is derived from an EMBL/GenBank/DDBJ whole genome shotgun (WGS) entry which is preliminary data.</text>
</comment>
<evidence type="ECO:0000256" key="9">
    <source>
        <dbReference type="SAM" id="Phobius"/>
    </source>
</evidence>
<dbReference type="EMBL" id="JARK01001360">
    <property type="protein sequence ID" value="EYC19412.1"/>
    <property type="molecule type" value="Genomic_DNA"/>
</dbReference>
<evidence type="ECO:0000313" key="10">
    <source>
        <dbReference type="EMBL" id="EYC19412.1"/>
    </source>
</evidence>
<dbReference type="GO" id="GO:0051117">
    <property type="term" value="F:ATPase binding"/>
    <property type="evidence" value="ECO:0007669"/>
    <property type="project" value="TreeGrafter"/>
</dbReference>
<dbReference type="STRING" id="53326.A0A016UXA3"/>
<sequence>MSRDEDDWSDGLNSFDNIAWSPILDDGDDELPDDATRAEVLQLHSPCILNQSGRGFTTSTPRQTFAVHRRTPVSSRWLRYSSFHRYSGQDGASLLELGADNSQGYQHFYTDYRFHRRGRLAGTWLRLITLLRQIPRHIVEVSSRSGHSQSLCEVPRAVDRSDLINVSELFPPTTAVYPELESVTTRAYRAPTKPSSSTMGSLYRSEPMKLCEMILVKDAAYDCVGELGKYGNVQFNDLNANKNIFQRTFVREVRRCEELERKLRFLERQVAECVPGIQLQPIDATTIETPSHFEINHLETALDELERDFVELNRNDSHLRKNLNEMREFQYVLRRVDQFFEVHMEDEAMNKIEAPEHQQDTFSKSITSGGHISGQNDIPLTPLLNDEKGENAWFVAGVIPLDKKNTFERVLWRACRRTAFVRISDITLTLEDPVTLAPIVKCVFIVFFKGESLKMIIDKVCDGFNARQYPCPKTSKERQSALFETISRIQDLKIVIDSTQKHRFQILEDVAKDLPTWLKKVHLQKAIYHTLNMFTVDTNGFLAAECWIPENEMDTVHNALQVGLKASGCDVSPILNEMAKQTSPPTFHRTNKFTSVFQSIVDSYGVASYREINPAPYTIITFPFLFAVMFGDAAHGLILFLAGLFFILNEQKILARRIRGEIFNTFFGGRYIIVLMGLFSIYTGVLYNDAFAKSFNVFGSSWANPYNQSEIESWIQPKVDAREAKITTVMLDPATAYLKERGPYPFGVDPIWNIAENRLSFLNSMKMKMSVIIGVLQMTFGVFLSLLNHIFFNSKVDILTNFIPQLVFLSCIFIYLCGQMVVKWLFFSVEKGIVLGMEYPGSYCAPSLLIGLINMFMLKERPVGYMMENNGTVHHPTCYLNQWYPDQALVEKCLLLTAVGCIPIMLIGRPLAAYFEQKKMAGRRKFLNGILGDDSEHLIAIDRYLHEHSLTDAFVHQAIHTIEFVLGCVSHTASYLRLWALSLAHAQLSEVLWHMVLIPGISSEGNVLSTSIITYVVFFFFAIMSLSILVMMEGLSAFLHALRLHWVEFQSKFYQGAGHAFRPYSLQECLETAQHLSEVTEEQSQVSEVTDEVWN</sequence>
<gene>
    <name evidence="10" type="primary">Acey_s0024.g1072</name>
    <name evidence="10" type="ORF">Y032_0024g1072</name>
</gene>
<comment type="subcellular location">
    <subcellularLocation>
        <location evidence="1">Membrane</location>
        <topology evidence="1">Multi-pass membrane protein</topology>
    </subcellularLocation>
</comment>
<dbReference type="GO" id="GO:0005886">
    <property type="term" value="C:plasma membrane"/>
    <property type="evidence" value="ECO:0007669"/>
    <property type="project" value="TreeGrafter"/>
</dbReference>
<evidence type="ECO:0000256" key="8">
    <source>
        <dbReference type="SAM" id="Coils"/>
    </source>
</evidence>
<dbReference type="InterPro" id="IPR002490">
    <property type="entry name" value="V-ATPase_116kDa_su"/>
</dbReference>
<dbReference type="Proteomes" id="UP000024635">
    <property type="component" value="Unassembled WGS sequence"/>
</dbReference>